<feature type="transmembrane region" description="Helical" evidence="2">
    <location>
        <begin position="458"/>
        <end position="480"/>
    </location>
</feature>
<name>A0A8J3ZDJ2_9ACTN</name>
<evidence type="ECO:0000313" key="5">
    <source>
        <dbReference type="Proteomes" id="UP000612585"/>
    </source>
</evidence>
<keyword evidence="2" id="KW-0472">Membrane</keyword>
<evidence type="ECO:0000256" key="1">
    <source>
        <dbReference type="SAM" id="MobiDB-lite"/>
    </source>
</evidence>
<keyword evidence="5" id="KW-1185">Reference proteome</keyword>
<dbReference type="Gene3D" id="3.40.50.300">
    <property type="entry name" value="P-loop containing nucleotide triphosphate hydrolases"/>
    <property type="match status" value="1"/>
</dbReference>
<feature type="transmembrane region" description="Helical" evidence="2">
    <location>
        <begin position="500"/>
        <end position="521"/>
    </location>
</feature>
<evidence type="ECO:0000259" key="3">
    <source>
        <dbReference type="Pfam" id="PF01926"/>
    </source>
</evidence>
<dbReference type="RefSeq" id="WP_204002645.1">
    <property type="nucleotide sequence ID" value="NZ_BOPG01000048.1"/>
</dbReference>
<dbReference type="GO" id="GO:0019843">
    <property type="term" value="F:rRNA binding"/>
    <property type="evidence" value="ECO:0007669"/>
    <property type="project" value="TreeGrafter"/>
</dbReference>
<keyword evidence="2" id="KW-0812">Transmembrane</keyword>
<dbReference type="SUPFAM" id="SSF52540">
    <property type="entry name" value="P-loop containing nucleoside triphosphate hydrolases"/>
    <property type="match status" value="1"/>
</dbReference>
<dbReference type="GO" id="GO:0005829">
    <property type="term" value="C:cytosol"/>
    <property type="evidence" value="ECO:0007669"/>
    <property type="project" value="TreeGrafter"/>
</dbReference>
<feature type="domain" description="G" evidence="3">
    <location>
        <begin position="61"/>
        <end position="198"/>
    </location>
</feature>
<gene>
    <name evidence="4" type="ORF">Vau01_072360</name>
</gene>
<comment type="caution">
    <text evidence="4">The sequence shown here is derived from an EMBL/GenBank/DDBJ whole genome shotgun (WGS) entry which is preliminary data.</text>
</comment>
<evidence type="ECO:0000256" key="2">
    <source>
        <dbReference type="SAM" id="Phobius"/>
    </source>
</evidence>
<reference evidence="4" key="1">
    <citation type="submission" date="2021-01" db="EMBL/GenBank/DDBJ databases">
        <title>Whole genome shotgun sequence of Virgisporangium aurantiacum NBRC 16421.</title>
        <authorList>
            <person name="Komaki H."/>
            <person name="Tamura T."/>
        </authorList>
    </citation>
    <scope>NUCLEOTIDE SEQUENCE</scope>
    <source>
        <strain evidence="4">NBRC 16421</strain>
    </source>
</reference>
<accession>A0A8J3ZDJ2</accession>
<organism evidence="4 5">
    <name type="scientific">Virgisporangium aurantiacum</name>
    <dbReference type="NCBI Taxonomy" id="175570"/>
    <lineage>
        <taxon>Bacteria</taxon>
        <taxon>Bacillati</taxon>
        <taxon>Actinomycetota</taxon>
        <taxon>Actinomycetes</taxon>
        <taxon>Micromonosporales</taxon>
        <taxon>Micromonosporaceae</taxon>
        <taxon>Virgisporangium</taxon>
    </lineage>
</organism>
<dbReference type="InterPro" id="IPR005662">
    <property type="entry name" value="GTPase_Era-like"/>
</dbReference>
<dbReference type="Proteomes" id="UP000612585">
    <property type="component" value="Unassembled WGS sequence"/>
</dbReference>
<dbReference type="EMBL" id="BOPG01000048">
    <property type="protein sequence ID" value="GIJ59720.1"/>
    <property type="molecule type" value="Genomic_DNA"/>
</dbReference>
<dbReference type="InterPro" id="IPR027417">
    <property type="entry name" value="P-loop_NTPase"/>
</dbReference>
<proteinExistence type="predicted"/>
<keyword evidence="2" id="KW-1133">Transmembrane helix</keyword>
<dbReference type="PANTHER" id="PTHR42698:SF1">
    <property type="entry name" value="GTPASE ERA, MITOCHONDRIAL"/>
    <property type="match status" value="1"/>
</dbReference>
<dbReference type="Pfam" id="PF01926">
    <property type="entry name" value="MMR_HSR1"/>
    <property type="match status" value="1"/>
</dbReference>
<sequence length="570" mass="60729">MTVATRIRPVDGERLVSRVTALGRFVELTDGNVPAEKLDGAKAVLGRSGMRLSLSGDHTVVALAGATGSGKSSLFNKIAGLPLSPVGLRRPTTAVAHACTWGPSAPARSLLDWLGVPTGSRFTRESALDGDDEAGLRGLVLLDLPDFDSVEKEHQREVDRLLELVDLVVWVLDPQKYADKMVHDRYLSQFRNHTDVTVVLLNQSDRLAVTDVERVTTDLRNLLGTRGLGTVPVLPTSAIGLPGTGDLRALLERTVSARQAALQRIAADVSVAADELAPLVAAPASEADIDRDSIRRLSDSLADAAGVPAVVEATEQAYLHRAAAATSWPVIQWVRRVRPDPLRRLHLGGPVTSADPVASGGVLPRRRRSPEDDEPVAATSLPGSTAAEKAAVALAGRAIAERAAAAGTPAQLPDPWPATLLDAARSRLDDVPDALDVAIARTDLGLAEQRRWWRMIGVAQWAGALVALTGLVWLAVRLVMFLLDLPELPTPHAGVLPLPTALLFGGLLFGLLLSIVVRPFVHQGAKRARRSAEKKLRNAAANVAMEMIVAPVRSKLKTYAFARDALAAAR</sequence>
<dbReference type="GO" id="GO:0005525">
    <property type="term" value="F:GTP binding"/>
    <property type="evidence" value="ECO:0007669"/>
    <property type="project" value="InterPro"/>
</dbReference>
<dbReference type="AlphaFoldDB" id="A0A8J3ZDJ2"/>
<dbReference type="InterPro" id="IPR006073">
    <property type="entry name" value="GTP-bd"/>
</dbReference>
<dbReference type="PANTHER" id="PTHR42698">
    <property type="entry name" value="GTPASE ERA"/>
    <property type="match status" value="1"/>
</dbReference>
<feature type="region of interest" description="Disordered" evidence="1">
    <location>
        <begin position="345"/>
        <end position="382"/>
    </location>
</feature>
<dbReference type="GO" id="GO:0000028">
    <property type="term" value="P:ribosomal small subunit assembly"/>
    <property type="evidence" value="ECO:0007669"/>
    <property type="project" value="TreeGrafter"/>
</dbReference>
<evidence type="ECO:0000313" key="4">
    <source>
        <dbReference type="EMBL" id="GIJ59720.1"/>
    </source>
</evidence>
<protein>
    <recommendedName>
        <fullName evidence="3">G domain-containing protein</fullName>
    </recommendedName>
</protein>
<dbReference type="GO" id="GO:0043024">
    <property type="term" value="F:ribosomal small subunit binding"/>
    <property type="evidence" value="ECO:0007669"/>
    <property type="project" value="TreeGrafter"/>
</dbReference>